<proteinExistence type="predicted"/>
<dbReference type="Pfam" id="PF14305">
    <property type="entry name" value="ATPgrasp_TupA"/>
    <property type="match status" value="1"/>
</dbReference>
<dbReference type="SUPFAM" id="SSF56059">
    <property type="entry name" value="Glutathione synthetase ATP-binding domain-like"/>
    <property type="match status" value="1"/>
</dbReference>
<dbReference type="EMBL" id="JACOOI010000022">
    <property type="protein sequence ID" value="MBC5644795.1"/>
    <property type="molecule type" value="Genomic_DNA"/>
</dbReference>
<comment type="caution">
    <text evidence="1">The sequence shown here is derived from an EMBL/GenBank/DDBJ whole genome shotgun (WGS) entry which is preliminary data.</text>
</comment>
<gene>
    <name evidence="1" type="ORF">H8S77_18095</name>
</gene>
<organism evidence="1 2">
    <name type="scientific">Parabacteroides segnis</name>
    <dbReference type="NCBI Taxonomy" id="2763058"/>
    <lineage>
        <taxon>Bacteria</taxon>
        <taxon>Pseudomonadati</taxon>
        <taxon>Bacteroidota</taxon>
        <taxon>Bacteroidia</taxon>
        <taxon>Bacteroidales</taxon>
        <taxon>Tannerellaceae</taxon>
        <taxon>Parabacteroides</taxon>
    </lineage>
</organism>
<evidence type="ECO:0008006" key="3">
    <source>
        <dbReference type="Google" id="ProtNLM"/>
    </source>
</evidence>
<protein>
    <recommendedName>
        <fullName evidence="3">Glycosyl transferase</fullName>
    </recommendedName>
</protein>
<name>A0ABR7E4T0_9BACT</name>
<dbReference type="Proteomes" id="UP000644010">
    <property type="component" value="Unassembled WGS sequence"/>
</dbReference>
<accession>A0ABR7E4T0</accession>
<dbReference type="InterPro" id="IPR029465">
    <property type="entry name" value="ATPgrasp_TupA"/>
</dbReference>
<dbReference type="RefSeq" id="WP_186960602.1">
    <property type="nucleotide sequence ID" value="NZ_JACOOI010000022.1"/>
</dbReference>
<evidence type="ECO:0000313" key="1">
    <source>
        <dbReference type="EMBL" id="MBC5644795.1"/>
    </source>
</evidence>
<reference evidence="1 2" key="1">
    <citation type="submission" date="2020-08" db="EMBL/GenBank/DDBJ databases">
        <title>Genome public.</title>
        <authorList>
            <person name="Liu C."/>
            <person name="Sun Q."/>
        </authorList>
    </citation>
    <scope>NUCLEOTIDE SEQUENCE [LARGE SCALE GENOMIC DNA]</scope>
    <source>
        <strain evidence="1 2">BX2</strain>
    </source>
</reference>
<sequence length="321" mass="38230">MDMLRMKTFVRSHVLPYDLVHVYLWIKYYINTWHGPLKTSCKNYKKIFGINPNLRTPKTLNEKIVWLKLYDHRDVMQKCSDKYLSRQFFVDMFGEEVKQYLVPLLYQTPNWRDITMDILPDVPFIIKPTHSSGSYQIIKDKANVNIKMLRRACMWWLKFDYAKFDGEWQYAFNNRSIIIEKLLQCKDGYIPNDYKLHYINGELQFVYCAIGRETTNKRNIYDANWNPVDFTWIPKEKDPSTIRGEEIDPPASFHLMKKYADEIAKLFDYVRVDFYDVDGHMYFGEVTLHHGGGHDVFTPAKYDQLFGEKLHLTCFNTTNNG</sequence>
<evidence type="ECO:0000313" key="2">
    <source>
        <dbReference type="Proteomes" id="UP000644010"/>
    </source>
</evidence>
<keyword evidence="2" id="KW-1185">Reference proteome</keyword>